<dbReference type="AlphaFoldDB" id="A0AAD2HKX0"/>
<evidence type="ECO:0000313" key="2">
    <source>
        <dbReference type="Proteomes" id="UP001295794"/>
    </source>
</evidence>
<dbReference type="EMBL" id="CAVNYO010000421">
    <property type="protein sequence ID" value="CAK5277888.1"/>
    <property type="molecule type" value="Genomic_DNA"/>
</dbReference>
<keyword evidence="2" id="KW-1185">Reference proteome</keyword>
<protein>
    <submittedName>
        <fullName evidence="1">Uncharacterized protein</fullName>
    </submittedName>
</protein>
<accession>A0AAD2HKX0</accession>
<evidence type="ECO:0000313" key="1">
    <source>
        <dbReference type="EMBL" id="CAK5277888.1"/>
    </source>
</evidence>
<name>A0AAD2HKX0_9AGAR</name>
<comment type="caution">
    <text evidence="1">The sequence shown here is derived from an EMBL/GenBank/DDBJ whole genome shotgun (WGS) entry which is preliminary data.</text>
</comment>
<proteinExistence type="predicted"/>
<dbReference type="Proteomes" id="UP001295794">
    <property type="component" value="Unassembled WGS sequence"/>
</dbReference>
<sequence>MCFTRDAIIASCADIIAKRRWSRKAAIPGNSFDLLDSHSNDLGIIPLFRKNGEYPVVSDRAMFMANSTAGRRVTQSVCLSLTHCLRSCVTVLLARSVAPSVSG</sequence>
<gene>
    <name evidence="1" type="ORF">MYCIT1_LOCUS27058</name>
</gene>
<organism evidence="1 2">
    <name type="scientific">Mycena citricolor</name>
    <dbReference type="NCBI Taxonomy" id="2018698"/>
    <lineage>
        <taxon>Eukaryota</taxon>
        <taxon>Fungi</taxon>
        <taxon>Dikarya</taxon>
        <taxon>Basidiomycota</taxon>
        <taxon>Agaricomycotina</taxon>
        <taxon>Agaricomycetes</taxon>
        <taxon>Agaricomycetidae</taxon>
        <taxon>Agaricales</taxon>
        <taxon>Marasmiineae</taxon>
        <taxon>Mycenaceae</taxon>
        <taxon>Mycena</taxon>
    </lineage>
</organism>
<reference evidence="1" key="1">
    <citation type="submission" date="2023-11" db="EMBL/GenBank/DDBJ databases">
        <authorList>
            <person name="De Vega J J."/>
            <person name="De Vega J J."/>
        </authorList>
    </citation>
    <scope>NUCLEOTIDE SEQUENCE</scope>
</reference>